<feature type="transmembrane region" description="Helical" evidence="1">
    <location>
        <begin position="90"/>
        <end position="108"/>
    </location>
</feature>
<name>A0A178IC13_9BACT</name>
<feature type="transmembrane region" description="Helical" evidence="1">
    <location>
        <begin position="56"/>
        <end position="83"/>
    </location>
</feature>
<accession>A0A178IC13</accession>
<evidence type="ECO:0000313" key="2">
    <source>
        <dbReference type="EMBL" id="OAM87298.1"/>
    </source>
</evidence>
<sequence length="160" mass="18413">MFPLRTEEWRHWAALVRATGGSIYVLRTVRVQTHRNDFVVSYPMFYDVDLAFRAPWFFILQYSITMTAFGTLLGLMFVILIIIKKHNPTYTVLTTTLSSWLLIMFSFTRGIPSGMAWSSAAPSPLSLVFKNFDLSGLFSPHSYGFKNLRNFLDIIFSFST</sequence>
<proteinExistence type="predicted"/>
<protein>
    <submittedName>
        <fullName evidence="2">Uncharacterized protein</fullName>
    </submittedName>
</protein>
<keyword evidence="3" id="KW-1185">Reference proteome</keyword>
<dbReference type="AlphaFoldDB" id="A0A178IC13"/>
<organism evidence="2 3">
    <name type="scientific">Termitidicoccus mucosus</name>
    <dbReference type="NCBI Taxonomy" id="1184151"/>
    <lineage>
        <taxon>Bacteria</taxon>
        <taxon>Pseudomonadati</taxon>
        <taxon>Verrucomicrobiota</taxon>
        <taxon>Opitutia</taxon>
        <taxon>Opitutales</taxon>
        <taxon>Opitutaceae</taxon>
        <taxon>Termitidicoccus</taxon>
    </lineage>
</organism>
<dbReference type="Proteomes" id="UP000078486">
    <property type="component" value="Unassembled WGS sequence"/>
</dbReference>
<dbReference type="STRING" id="1184151.AW736_23885"/>
<evidence type="ECO:0000256" key="1">
    <source>
        <dbReference type="SAM" id="Phobius"/>
    </source>
</evidence>
<keyword evidence="1" id="KW-0812">Transmembrane</keyword>
<evidence type="ECO:0000313" key="3">
    <source>
        <dbReference type="Proteomes" id="UP000078486"/>
    </source>
</evidence>
<keyword evidence="1" id="KW-1133">Transmembrane helix</keyword>
<keyword evidence="1" id="KW-0472">Membrane</keyword>
<reference evidence="2 3" key="1">
    <citation type="submission" date="2016-01" db="EMBL/GenBank/DDBJ databases">
        <title>High potential of lignocellulose degradation of a new Verrucomicrobia species.</title>
        <authorList>
            <person name="Wang Y."/>
            <person name="Shi Y."/>
            <person name="Qiu Z."/>
            <person name="Liu S."/>
            <person name="Yang H."/>
        </authorList>
    </citation>
    <scope>NUCLEOTIDE SEQUENCE [LARGE SCALE GENOMIC DNA]</scope>
    <source>
        <strain evidence="2 3">TSB47</strain>
    </source>
</reference>
<comment type="caution">
    <text evidence="2">The sequence shown here is derived from an EMBL/GenBank/DDBJ whole genome shotgun (WGS) entry which is preliminary data.</text>
</comment>
<gene>
    <name evidence="2" type="ORF">AW736_23885</name>
</gene>
<dbReference type="EMBL" id="LRRQ01000175">
    <property type="protein sequence ID" value="OAM87298.1"/>
    <property type="molecule type" value="Genomic_DNA"/>
</dbReference>